<keyword evidence="5" id="KW-0325">Glycoprotein</keyword>
<dbReference type="STRING" id="3469.A0A4Y7IH12"/>
<evidence type="ECO:0000256" key="2">
    <source>
        <dbReference type="ARBA" id="ARBA00022614"/>
    </source>
</evidence>
<dbReference type="Pfam" id="PF13855">
    <property type="entry name" value="LRR_8"/>
    <property type="match status" value="1"/>
</dbReference>
<evidence type="ECO:0000256" key="4">
    <source>
        <dbReference type="ARBA" id="ARBA00022737"/>
    </source>
</evidence>
<dbReference type="EMBL" id="CM010715">
    <property type="protein sequence ID" value="RZC46719.1"/>
    <property type="molecule type" value="Genomic_DNA"/>
</dbReference>
<comment type="subcellular location">
    <subcellularLocation>
        <location evidence="1">Cell envelope</location>
    </subcellularLocation>
</comment>
<dbReference type="PANTHER" id="PTHR48059">
    <property type="entry name" value="POLYGALACTURONASE INHIBITOR 1"/>
    <property type="match status" value="1"/>
</dbReference>
<dbReference type="AlphaFoldDB" id="A0A4Y7IH12"/>
<evidence type="ECO:0000256" key="5">
    <source>
        <dbReference type="ARBA" id="ARBA00023180"/>
    </source>
</evidence>
<gene>
    <name evidence="6" type="ORF">C5167_039669</name>
</gene>
<reference evidence="6 7" key="1">
    <citation type="journal article" date="2018" name="Science">
        <title>The opium poppy genome and morphinan production.</title>
        <authorList>
            <person name="Guo L."/>
            <person name="Winzer T."/>
            <person name="Yang X."/>
            <person name="Li Y."/>
            <person name="Ning Z."/>
            <person name="He Z."/>
            <person name="Teodor R."/>
            <person name="Lu Y."/>
            <person name="Bowser T.A."/>
            <person name="Graham I.A."/>
            <person name="Ye K."/>
        </authorList>
    </citation>
    <scope>NUCLEOTIDE SEQUENCE [LARGE SCALE GENOMIC DNA]</scope>
    <source>
        <strain evidence="7">cv. HN1</strain>
        <tissue evidence="6">Leaves</tissue>
    </source>
</reference>
<dbReference type="Proteomes" id="UP000316621">
    <property type="component" value="Chromosome 1"/>
</dbReference>
<dbReference type="InterPro" id="IPR001611">
    <property type="entry name" value="Leu-rich_rpt"/>
</dbReference>
<keyword evidence="3" id="KW-0732">Signal</keyword>
<sequence>MNLSGPVPNFLNQLTTLTYLDLSFNQFSGSIPPNLSGLKNLGTLHLDRNKLTGSIPESFGSFAASIYLFLSHNQLSGPIPKSLGDLDSQVLDLSRNKLVGDASTLFKPNHAVDRTMDLSRNQLEFDLTKVKFPKSLTSLDISHNKIFGGIPEDIIGLDLQLLNERR</sequence>
<dbReference type="FunFam" id="3.80.10.10:FF:000041">
    <property type="entry name" value="LRR receptor-like serine/threonine-protein kinase ERECTA"/>
    <property type="match status" value="1"/>
</dbReference>
<dbReference type="Gene3D" id="3.80.10.10">
    <property type="entry name" value="Ribonuclease Inhibitor"/>
    <property type="match status" value="1"/>
</dbReference>
<evidence type="ECO:0000256" key="3">
    <source>
        <dbReference type="ARBA" id="ARBA00022729"/>
    </source>
</evidence>
<dbReference type="Gramene" id="RZC46719">
    <property type="protein sequence ID" value="RZC46719"/>
    <property type="gene ID" value="C5167_039669"/>
</dbReference>
<dbReference type="PANTHER" id="PTHR48059:SF4">
    <property type="entry name" value="POLYGALACTURONASE INHIBITOR 1-RELATED"/>
    <property type="match status" value="1"/>
</dbReference>
<evidence type="ECO:0000313" key="6">
    <source>
        <dbReference type="EMBL" id="RZC46719.1"/>
    </source>
</evidence>
<keyword evidence="2" id="KW-0433">Leucine-rich repeat</keyword>
<dbReference type="OMA" id="TWVAVEC"/>
<dbReference type="InterPro" id="IPR051848">
    <property type="entry name" value="PGIP"/>
</dbReference>
<protein>
    <recommendedName>
        <fullName evidence="8">Leucine-rich repeat-containing N-terminal plant-type domain-containing protein</fullName>
    </recommendedName>
</protein>
<evidence type="ECO:0008006" key="8">
    <source>
        <dbReference type="Google" id="ProtNLM"/>
    </source>
</evidence>
<dbReference type="Pfam" id="PF00560">
    <property type="entry name" value="LRR_1"/>
    <property type="match status" value="2"/>
</dbReference>
<organism evidence="6 7">
    <name type="scientific">Papaver somniferum</name>
    <name type="common">Opium poppy</name>
    <dbReference type="NCBI Taxonomy" id="3469"/>
    <lineage>
        <taxon>Eukaryota</taxon>
        <taxon>Viridiplantae</taxon>
        <taxon>Streptophyta</taxon>
        <taxon>Embryophyta</taxon>
        <taxon>Tracheophyta</taxon>
        <taxon>Spermatophyta</taxon>
        <taxon>Magnoliopsida</taxon>
        <taxon>Ranunculales</taxon>
        <taxon>Papaveraceae</taxon>
        <taxon>Papaveroideae</taxon>
        <taxon>Papaver</taxon>
    </lineage>
</organism>
<accession>A0A4Y7IH12</accession>
<keyword evidence="4" id="KW-0677">Repeat</keyword>
<dbReference type="InterPro" id="IPR032675">
    <property type="entry name" value="LRR_dom_sf"/>
</dbReference>
<keyword evidence="7" id="KW-1185">Reference proteome</keyword>
<evidence type="ECO:0000313" key="7">
    <source>
        <dbReference type="Proteomes" id="UP000316621"/>
    </source>
</evidence>
<evidence type="ECO:0000256" key="1">
    <source>
        <dbReference type="ARBA" id="ARBA00004196"/>
    </source>
</evidence>
<dbReference type="SUPFAM" id="SSF52058">
    <property type="entry name" value="L domain-like"/>
    <property type="match status" value="1"/>
</dbReference>
<name>A0A4Y7IH12_PAPSO</name>
<proteinExistence type="predicted"/>